<keyword evidence="6" id="KW-0808">Transferase</keyword>
<dbReference type="PANTHER" id="PTHR45974">
    <property type="entry name" value="RECEPTOR-LIKE PROTEIN 55"/>
    <property type="match status" value="1"/>
</dbReference>
<dbReference type="Pfam" id="PF13855">
    <property type="entry name" value="LRR_8"/>
    <property type="match status" value="1"/>
</dbReference>
<keyword evidence="5" id="KW-0325">Glycoprotein</keyword>
<dbReference type="PANTHER" id="PTHR45974:SF216">
    <property type="entry name" value="PROTEIN KINASE DOMAIN-CONTAINING PROTEIN"/>
    <property type="match status" value="1"/>
</dbReference>
<evidence type="ECO:0000256" key="2">
    <source>
        <dbReference type="ARBA" id="ARBA00022729"/>
    </source>
</evidence>
<dbReference type="Gene3D" id="3.80.10.10">
    <property type="entry name" value="Ribonuclease Inhibitor"/>
    <property type="match status" value="1"/>
</dbReference>
<accession>A0A438H8M0</accession>
<dbReference type="SUPFAM" id="SSF52058">
    <property type="entry name" value="L domain-like"/>
    <property type="match status" value="1"/>
</dbReference>
<sequence>MTTIDLSGNHLNGSIQESFSDLPRLQKLLLENNLLSGSVPTGIWQNRSLSTSARLTVDLQNNSFSNITGDLNPPANVTLCQGKNVMDGGYLSILGPLFPLVVIRSNGWKFTL</sequence>
<dbReference type="GO" id="GO:0016301">
    <property type="term" value="F:kinase activity"/>
    <property type="evidence" value="ECO:0007669"/>
    <property type="project" value="UniProtKB-KW"/>
</dbReference>
<protein>
    <submittedName>
        <fullName evidence="6">Putative LRR receptor-like serine/threonine-protein kinase</fullName>
    </submittedName>
</protein>
<dbReference type="AlphaFoldDB" id="A0A438H8M0"/>
<proteinExistence type="predicted"/>
<keyword evidence="6" id="KW-0418">Kinase</keyword>
<reference evidence="6 7" key="1">
    <citation type="journal article" date="2018" name="PLoS Genet.">
        <title>Population sequencing reveals clonal diversity and ancestral inbreeding in the grapevine cultivar Chardonnay.</title>
        <authorList>
            <person name="Roach M.J."/>
            <person name="Johnson D.L."/>
            <person name="Bohlmann J."/>
            <person name="van Vuuren H.J."/>
            <person name="Jones S.J."/>
            <person name="Pretorius I.S."/>
            <person name="Schmidt S.A."/>
            <person name="Borneman A.R."/>
        </authorList>
    </citation>
    <scope>NUCLEOTIDE SEQUENCE [LARGE SCALE GENOMIC DNA]</scope>
    <source>
        <strain evidence="7">cv. Chardonnay</strain>
        <tissue evidence="6">Leaf</tissue>
    </source>
</reference>
<dbReference type="InterPro" id="IPR001611">
    <property type="entry name" value="Leu-rich_rpt"/>
</dbReference>
<keyword evidence="2" id="KW-0732">Signal</keyword>
<keyword evidence="3" id="KW-0677">Repeat</keyword>
<organism evidence="6 7">
    <name type="scientific">Vitis vinifera</name>
    <name type="common">Grape</name>
    <dbReference type="NCBI Taxonomy" id="29760"/>
    <lineage>
        <taxon>Eukaryota</taxon>
        <taxon>Viridiplantae</taxon>
        <taxon>Streptophyta</taxon>
        <taxon>Embryophyta</taxon>
        <taxon>Tracheophyta</taxon>
        <taxon>Spermatophyta</taxon>
        <taxon>Magnoliopsida</taxon>
        <taxon>eudicotyledons</taxon>
        <taxon>Gunneridae</taxon>
        <taxon>Pentapetalae</taxon>
        <taxon>rosids</taxon>
        <taxon>Vitales</taxon>
        <taxon>Vitaceae</taxon>
        <taxon>Viteae</taxon>
        <taxon>Vitis</taxon>
    </lineage>
</organism>
<dbReference type="InterPro" id="IPR032675">
    <property type="entry name" value="LRR_dom_sf"/>
</dbReference>
<evidence type="ECO:0000313" key="7">
    <source>
        <dbReference type="Proteomes" id="UP000288805"/>
    </source>
</evidence>
<gene>
    <name evidence="6" type="primary">VvCHDp000060_7</name>
    <name evidence="6" type="ORF">CK203_047853</name>
</gene>
<evidence type="ECO:0000256" key="4">
    <source>
        <dbReference type="ARBA" id="ARBA00023136"/>
    </source>
</evidence>
<evidence type="ECO:0000256" key="3">
    <source>
        <dbReference type="ARBA" id="ARBA00022737"/>
    </source>
</evidence>
<dbReference type="EMBL" id="QGNW01000260">
    <property type="protein sequence ID" value="RVW80812.1"/>
    <property type="molecule type" value="Genomic_DNA"/>
</dbReference>
<keyword evidence="6" id="KW-0675">Receptor</keyword>
<evidence type="ECO:0000313" key="6">
    <source>
        <dbReference type="EMBL" id="RVW80812.1"/>
    </source>
</evidence>
<evidence type="ECO:0000256" key="5">
    <source>
        <dbReference type="ARBA" id="ARBA00023180"/>
    </source>
</evidence>
<dbReference type="GO" id="GO:0016020">
    <property type="term" value="C:membrane"/>
    <property type="evidence" value="ECO:0007669"/>
    <property type="project" value="UniProtKB-SubCell"/>
</dbReference>
<name>A0A438H8M0_VITVI</name>
<evidence type="ECO:0000256" key="1">
    <source>
        <dbReference type="ARBA" id="ARBA00004370"/>
    </source>
</evidence>
<comment type="subcellular location">
    <subcellularLocation>
        <location evidence="1">Membrane</location>
    </subcellularLocation>
</comment>
<keyword evidence="4" id="KW-0472">Membrane</keyword>
<comment type="caution">
    <text evidence="6">The sequence shown here is derived from an EMBL/GenBank/DDBJ whole genome shotgun (WGS) entry which is preliminary data.</text>
</comment>
<dbReference type="Proteomes" id="UP000288805">
    <property type="component" value="Unassembled WGS sequence"/>
</dbReference>